<dbReference type="GeneID" id="90957504"/>
<organism evidence="1 2">
    <name type="scientific">Pyrenophora tritici-repentis</name>
    <dbReference type="NCBI Taxonomy" id="45151"/>
    <lineage>
        <taxon>Eukaryota</taxon>
        <taxon>Fungi</taxon>
        <taxon>Dikarya</taxon>
        <taxon>Ascomycota</taxon>
        <taxon>Pezizomycotina</taxon>
        <taxon>Dothideomycetes</taxon>
        <taxon>Pleosporomycetidae</taxon>
        <taxon>Pleosporales</taxon>
        <taxon>Pleosporineae</taxon>
        <taxon>Pleosporaceae</taxon>
        <taxon>Pyrenophora</taxon>
    </lineage>
</organism>
<evidence type="ECO:0000313" key="1">
    <source>
        <dbReference type="EMBL" id="KAF7568521.1"/>
    </source>
</evidence>
<dbReference type="KEGG" id="ptrr:90957504"/>
<comment type="caution">
    <text evidence="1">The sequence shown here is derived from an EMBL/GenBank/DDBJ whole genome shotgun (WGS) entry which is preliminary data.</text>
</comment>
<reference evidence="1" key="1">
    <citation type="journal article" date="2018" name="BMC Genomics">
        <title>Comparative genomics of the wheat fungal pathogen Pyrenophora tritici-repentis reveals chromosomal variations and genome plasticity.</title>
        <authorList>
            <person name="Moolhuijzen P."/>
            <person name="See P.T."/>
            <person name="Hane J.K."/>
            <person name="Shi G."/>
            <person name="Liu Z."/>
            <person name="Oliver R.P."/>
            <person name="Moffat C.S."/>
        </authorList>
    </citation>
    <scope>NUCLEOTIDE SEQUENCE [LARGE SCALE GENOMIC DNA]</scope>
    <source>
        <strain evidence="1">M4</strain>
    </source>
</reference>
<dbReference type="EMBL" id="NQIK02000007">
    <property type="protein sequence ID" value="KAF7568521.1"/>
    <property type="molecule type" value="Genomic_DNA"/>
</dbReference>
<accession>A0A834VL89</accession>
<sequence length="131" mass="14608">MVIVETTVRLKVKGVAILAHLRLMETTLRLRVVVTTLHLKAVAIMLRPCINIRKGVVTITFHTNSAETTPSKVKVKVKAVDNGEEAGEAGAGEEAQITVLADRGVETHVWRWIIPQIRDMCGRRERSFGIW</sequence>
<dbReference type="RefSeq" id="XP_065961022.1">
    <property type="nucleotide sequence ID" value="XM_066109030.1"/>
</dbReference>
<proteinExistence type="predicted"/>
<dbReference type="Proteomes" id="UP000245464">
    <property type="component" value="Chromosome 7"/>
</dbReference>
<evidence type="ECO:0000313" key="2">
    <source>
        <dbReference type="Proteomes" id="UP000245464"/>
    </source>
</evidence>
<dbReference type="AlphaFoldDB" id="A0A834VL89"/>
<gene>
    <name evidence="1" type="ORF">PtrM4_131340</name>
</gene>
<protein>
    <submittedName>
        <fullName evidence="1">Uncharacterized protein</fullName>
    </submittedName>
</protein>
<name>A0A834VL89_9PLEO</name>